<dbReference type="Gene3D" id="1.20.58.150">
    <property type="entry name" value="ANTH domain"/>
    <property type="match status" value="1"/>
</dbReference>
<dbReference type="AlphaFoldDB" id="A0A316Z8X7"/>
<dbReference type="PROSITE" id="PS50942">
    <property type="entry name" value="ENTH"/>
    <property type="match status" value="1"/>
</dbReference>
<evidence type="ECO:0000256" key="3">
    <source>
        <dbReference type="ARBA" id="ARBA00022490"/>
    </source>
</evidence>
<feature type="non-terminal residue" evidence="9">
    <location>
        <position position="466"/>
    </location>
</feature>
<keyword evidence="6" id="KW-0472">Membrane</keyword>
<accession>A0A316Z8X7</accession>
<dbReference type="SMART" id="SM00273">
    <property type="entry name" value="ENTH"/>
    <property type="match status" value="1"/>
</dbReference>
<dbReference type="PANTHER" id="PTHR22951">
    <property type="entry name" value="CLATHRIN ASSEMBLY PROTEIN"/>
    <property type="match status" value="1"/>
</dbReference>
<dbReference type="CDD" id="cd16988">
    <property type="entry name" value="ANTH_N_YAP180"/>
    <property type="match status" value="1"/>
</dbReference>
<dbReference type="InterPro" id="IPR014712">
    <property type="entry name" value="ANTH_dom_sf"/>
</dbReference>
<keyword evidence="5" id="KW-0677">Repeat</keyword>
<evidence type="ECO:0000313" key="10">
    <source>
        <dbReference type="Proteomes" id="UP000245946"/>
    </source>
</evidence>
<dbReference type="RefSeq" id="XP_025597763.1">
    <property type="nucleotide sequence ID" value="XM_025739839.1"/>
</dbReference>
<dbReference type="Gene3D" id="1.25.40.90">
    <property type="match status" value="1"/>
</dbReference>
<dbReference type="Proteomes" id="UP000245946">
    <property type="component" value="Unassembled WGS sequence"/>
</dbReference>
<dbReference type="GO" id="GO:0000149">
    <property type="term" value="F:SNARE binding"/>
    <property type="evidence" value="ECO:0007669"/>
    <property type="project" value="TreeGrafter"/>
</dbReference>
<dbReference type="Pfam" id="PF07651">
    <property type="entry name" value="ANTH"/>
    <property type="match status" value="1"/>
</dbReference>
<feature type="domain" description="ENTH" evidence="8">
    <location>
        <begin position="1"/>
        <end position="127"/>
    </location>
</feature>
<gene>
    <name evidence="9" type="ORF">FA09DRAFT_282990</name>
</gene>
<dbReference type="GO" id="GO:0005905">
    <property type="term" value="C:clathrin-coated pit"/>
    <property type="evidence" value="ECO:0007669"/>
    <property type="project" value="TreeGrafter"/>
</dbReference>
<dbReference type="SUPFAM" id="SSF48464">
    <property type="entry name" value="ENTH/VHS domain"/>
    <property type="match status" value="1"/>
</dbReference>
<dbReference type="STRING" id="58919.A0A316Z8X7"/>
<dbReference type="EMBL" id="KZ819295">
    <property type="protein sequence ID" value="PWN97484.1"/>
    <property type="molecule type" value="Genomic_DNA"/>
</dbReference>
<dbReference type="InterPro" id="IPR013809">
    <property type="entry name" value="ENTH"/>
</dbReference>
<evidence type="ECO:0000256" key="6">
    <source>
        <dbReference type="ARBA" id="ARBA00023136"/>
    </source>
</evidence>
<dbReference type="PANTHER" id="PTHR22951:SF5">
    <property type="entry name" value="PHOSPHATIDYLINOSITOL-BINDING CLATHRIN ASSEMBLY PROTEIN LAP"/>
    <property type="match status" value="1"/>
</dbReference>
<dbReference type="InterPro" id="IPR045192">
    <property type="entry name" value="AP180-like"/>
</dbReference>
<dbReference type="GO" id="GO:0006900">
    <property type="term" value="P:vesicle budding from membrane"/>
    <property type="evidence" value="ECO:0007669"/>
    <property type="project" value="TreeGrafter"/>
</dbReference>
<dbReference type="GO" id="GO:0072583">
    <property type="term" value="P:clathrin-dependent endocytosis"/>
    <property type="evidence" value="ECO:0007669"/>
    <property type="project" value="InterPro"/>
</dbReference>
<feature type="region of interest" description="Disordered" evidence="7">
    <location>
        <begin position="290"/>
        <end position="335"/>
    </location>
</feature>
<reference evidence="9 10" key="1">
    <citation type="journal article" date="2018" name="Mol. Biol. Evol.">
        <title>Broad Genomic Sampling Reveals a Smut Pathogenic Ancestry of the Fungal Clade Ustilaginomycotina.</title>
        <authorList>
            <person name="Kijpornyongpan T."/>
            <person name="Mondo S.J."/>
            <person name="Barry K."/>
            <person name="Sandor L."/>
            <person name="Lee J."/>
            <person name="Lipzen A."/>
            <person name="Pangilinan J."/>
            <person name="LaButti K."/>
            <person name="Hainaut M."/>
            <person name="Henrissat B."/>
            <person name="Grigoriev I.V."/>
            <person name="Spatafora J.W."/>
            <person name="Aime M.C."/>
        </authorList>
    </citation>
    <scope>NUCLEOTIDE SEQUENCE [LARGE SCALE GENOMIC DNA]</scope>
    <source>
        <strain evidence="9 10">MCA 4186</strain>
    </source>
</reference>
<keyword evidence="4" id="KW-0254">Endocytosis</keyword>
<dbReference type="InterPro" id="IPR008942">
    <property type="entry name" value="ENTH_VHS"/>
</dbReference>
<keyword evidence="10" id="KW-1185">Reference proteome</keyword>
<dbReference type="Pfam" id="PF08226">
    <property type="entry name" value="DUF1720"/>
    <property type="match status" value="1"/>
</dbReference>
<keyword evidence="3" id="KW-0963">Cytoplasm</keyword>
<dbReference type="GO" id="GO:0005545">
    <property type="term" value="F:1-phosphatidylinositol binding"/>
    <property type="evidence" value="ECO:0007669"/>
    <property type="project" value="InterPro"/>
</dbReference>
<proteinExistence type="predicted"/>
<evidence type="ECO:0000256" key="7">
    <source>
        <dbReference type="SAM" id="MobiDB-lite"/>
    </source>
</evidence>
<evidence type="ECO:0000256" key="2">
    <source>
        <dbReference type="ARBA" id="ARBA00004496"/>
    </source>
</evidence>
<dbReference type="GO" id="GO:0005546">
    <property type="term" value="F:phosphatidylinositol-4,5-bisphosphate binding"/>
    <property type="evidence" value="ECO:0007669"/>
    <property type="project" value="TreeGrafter"/>
</dbReference>
<evidence type="ECO:0000256" key="5">
    <source>
        <dbReference type="ARBA" id="ARBA00022737"/>
    </source>
</evidence>
<name>A0A316Z8X7_9BASI</name>
<evidence type="ECO:0000259" key="8">
    <source>
        <dbReference type="PROSITE" id="PS50942"/>
    </source>
</evidence>
<comment type="subcellular location">
    <subcellularLocation>
        <location evidence="2">Cytoplasm</location>
    </subcellularLocation>
    <subcellularLocation>
        <location evidence="1">Membrane</location>
        <topology evidence="1">Peripheral membrane protein</topology>
    </subcellularLocation>
</comment>
<dbReference type="GO" id="GO:0030136">
    <property type="term" value="C:clathrin-coated vesicle"/>
    <property type="evidence" value="ECO:0007669"/>
    <property type="project" value="InterPro"/>
</dbReference>
<dbReference type="GO" id="GO:0032050">
    <property type="term" value="F:clathrin heavy chain binding"/>
    <property type="evidence" value="ECO:0007669"/>
    <property type="project" value="TreeGrafter"/>
</dbReference>
<feature type="compositionally biased region" description="Basic and acidic residues" evidence="7">
    <location>
        <begin position="301"/>
        <end position="327"/>
    </location>
</feature>
<dbReference type="GeneID" id="37267385"/>
<evidence type="ECO:0000313" key="9">
    <source>
        <dbReference type="EMBL" id="PWN97484.1"/>
    </source>
</evidence>
<dbReference type="OrthoDB" id="44015at2759"/>
<dbReference type="FunFam" id="1.20.58.150:FF:000004">
    <property type="entry name" value="ENTH domain protein"/>
    <property type="match status" value="1"/>
</dbReference>
<dbReference type="InterPro" id="IPR013182">
    <property type="entry name" value="DUF1720"/>
</dbReference>
<protein>
    <submittedName>
        <fullName evidence="9">ANTH-domain-containing protein</fullName>
    </submittedName>
</protein>
<dbReference type="InterPro" id="IPR011417">
    <property type="entry name" value="ANTH_dom"/>
</dbReference>
<sequence length="466" mass="50951">MSSYDKLLRAATKPKAGAPKAKHIDPLIAASFARDGSLADVLRALAGRLREGSTVVFKSLIVLHTLIRNGGVDNVLSHLASEQGKINLRAVAQGGNWQGADAPRSLAAYAAYLDSRVGYYREMKHDAIRAADVSRTGGGSDSAHRLRTLSVEKGLLRAVGNAQKVCGRVLECSFFFDDLNDEMTITAFRMTLKDLLALYTAINEGMINILEHYFEMSKPDATKALDIYKRFTRHTEKVVAYLSAARKASHSLNVPIPNLKHAPISLAGALGEYLDDANFEENRREYRRNRRAAEGLEPDEQDKKAAEDAAKKKKITIKEPTAEEKVKPSASVARPASNNQALQDFFDSIETEQQSMFGPSPSSSAQFGAGAFQPAPAQMSFLGTQPTGQAFGMMPQQQMMTGMPAFGAQQLQPQATGFNPFLTQQQQPQQQQMMQPQITGFAQGGYLQPQMTGFNPFRASMSLSPQ</sequence>
<evidence type="ECO:0000256" key="1">
    <source>
        <dbReference type="ARBA" id="ARBA00004170"/>
    </source>
</evidence>
<dbReference type="SUPFAM" id="SSF89009">
    <property type="entry name" value="GAT-like domain"/>
    <property type="match status" value="1"/>
</dbReference>
<evidence type="ECO:0000256" key="4">
    <source>
        <dbReference type="ARBA" id="ARBA00022583"/>
    </source>
</evidence>
<dbReference type="GO" id="GO:0048268">
    <property type="term" value="P:clathrin coat assembly"/>
    <property type="evidence" value="ECO:0007669"/>
    <property type="project" value="InterPro"/>
</dbReference>
<organism evidence="9 10">
    <name type="scientific">Tilletiopsis washingtonensis</name>
    <dbReference type="NCBI Taxonomy" id="58919"/>
    <lineage>
        <taxon>Eukaryota</taxon>
        <taxon>Fungi</taxon>
        <taxon>Dikarya</taxon>
        <taxon>Basidiomycota</taxon>
        <taxon>Ustilaginomycotina</taxon>
        <taxon>Exobasidiomycetes</taxon>
        <taxon>Entylomatales</taxon>
        <taxon>Entylomatales incertae sedis</taxon>
        <taxon>Tilletiopsis</taxon>
    </lineage>
</organism>